<protein>
    <submittedName>
        <fullName evidence="1">Uncharacterized protein</fullName>
    </submittedName>
</protein>
<keyword evidence="2" id="KW-1185">Reference proteome</keyword>
<dbReference type="Proteomes" id="UP001419910">
    <property type="component" value="Unassembled WGS sequence"/>
</dbReference>
<dbReference type="RefSeq" id="WP_343887221.1">
    <property type="nucleotide sequence ID" value="NZ_BAAAEH010000002.1"/>
</dbReference>
<comment type="caution">
    <text evidence="1">The sequence shown here is derived from an EMBL/GenBank/DDBJ whole genome shotgun (WGS) entry which is preliminary data.</text>
</comment>
<proteinExistence type="predicted"/>
<evidence type="ECO:0000313" key="1">
    <source>
        <dbReference type="EMBL" id="MEN2789479.1"/>
    </source>
</evidence>
<dbReference type="EMBL" id="JBDIME010000004">
    <property type="protein sequence ID" value="MEN2789479.1"/>
    <property type="molecule type" value="Genomic_DNA"/>
</dbReference>
<sequence length="78" mass="8232">MEGYRLALDLARQCREEHIGAMATQSESIASRSAKSAPVIMGRSAATGAFVLKPASKSGAISNKDARNAIRIVTGKKK</sequence>
<gene>
    <name evidence="1" type="ORF">ABC974_07580</name>
</gene>
<evidence type="ECO:0000313" key="2">
    <source>
        <dbReference type="Proteomes" id="UP001419910"/>
    </source>
</evidence>
<accession>A0ABU9Y0Z7</accession>
<name>A0ABU9Y0Z7_9SPHN</name>
<organism evidence="1 2">
    <name type="scientific">Sphingomonas oligophenolica</name>
    <dbReference type="NCBI Taxonomy" id="301154"/>
    <lineage>
        <taxon>Bacteria</taxon>
        <taxon>Pseudomonadati</taxon>
        <taxon>Pseudomonadota</taxon>
        <taxon>Alphaproteobacteria</taxon>
        <taxon>Sphingomonadales</taxon>
        <taxon>Sphingomonadaceae</taxon>
        <taxon>Sphingomonas</taxon>
    </lineage>
</organism>
<reference evidence="1 2" key="1">
    <citation type="submission" date="2024-05" db="EMBL/GenBank/DDBJ databases">
        <authorList>
            <person name="Liu Q."/>
            <person name="Xin Y.-H."/>
        </authorList>
    </citation>
    <scope>NUCLEOTIDE SEQUENCE [LARGE SCALE GENOMIC DNA]</scope>
    <source>
        <strain evidence="1 2">CGMCC 1.10181</strain>
    </source>
</reference>